<dbReference type="AlphaFoldDB" id="A0A7J6DKV0"/>
<dbReference type="EMBL" id="JAATIQ010000926">
    <property type="protein sequence ID" value="KAF4346737.1"/>
    <property type="molecule type" value="Genomic_DNA"/>
</dbReference>
<dbReference type="Pfam" id="PF13456">
    <property type="entry name" value="RVT_3"/>
    <property type="match status" value="1"/>
</dbReference>
<feature type="domain" description="RNase H type-1" evidence="1">
    <location>
        <begin position="2"/>
        <end position="69"/>
    </location>
</feature>
<dbReference type="GO" id="GO:0004523">
    <property type="term" value="F:RNA-DNA hybrid ribonuclease activity"/>
    <property type="evidence" value="ECO:0007669"/>
    <property type="project" value="InterPro"/>
</dbReference>
<dbReference type="InterPro" id="IPR002156">
    <property type="entry name" value="RNaseH_domain"/>
</dbReference>
<gene>
    <name evidence="2" type="ORF">G4B88_012611</name>
</gene>
<evidence type="ECO:0000313" key="2">
    <source>
        <dbReference type="EMBL" id="KAF4346737.1"/>
    </source>
</evidence>
<keyword evidence="3" id="KW-1185">Reference proteome</keyword>
<organism evidence="2 3">
    <name type="scientific">Cannabis sativa</name>
    <name type="common">Hemp</name>
    <name type="synonym">Marijuana</name>
    <dbReference type="NCBI Taxonomy" id="3483"/>
    <lineage>
        <taxon>Eukaryota</taxon>
        <taxon>Viridiplantae</taxon>
        <taxon>Streptophyta</taxon>
        <taxon>Embryophyta</taxon>
        <taxon>Tracheophyta</taxon>
        <taxon>Spermatophyta</taxon>
        <taxon>Magnoliopsida</taxon>
        <taxon>eudicotyledons</taxon>
        <taxon>Gunneridae</taxon>
        <taxon>Pentapetalae</taxon>
        <taxon>rosids</taxon>
        <taxon>fabids</taxon>
        <taxon>Rosales</taxon>
        <taxon>Cannabaceae</taxon>
        <taxon>Cannabis</taxon>
    </lineage>
</organism>
<dbReference type="GO" id="GO:0003676">
    <property type="term" value="F:nucleic acid binding"/>
    <property type="evidence" value="ECO:0007669"/>
    <property type="project" value="InterPro"/>
</dbReference>
<reference evidence="2 3" key="1">
    <citation type="journal article" date="2020" name="bioRxiv">
        <title>Sequence and annotation of 42 cannabis genomes reveals extensive copy number variation in cannabinoid synthesis and pathogen resistance genes.</title>
        <authorList>
            <person name="Mckernan K.J."/>
            <person name="Helbert Y."/>
            <person name="Kane L.T."/>
            <person name="Ebling H."/>
            <person name="Zhang L."/>
            <person name="Liu B."/>
            <person name="Eaton Z."/>
            <person name="Mclaughlin S."/>
            <person name="Kingan S."/>
            <person name="Baybayan P."/>
            <person name="Concepcion G."/>
            <person name="Jordan M."/>
            <person name="Riva A."/>
            <person name="Barbazuk W."/>
            <person name="Harkins T."/>
        </authorList>
    </citation>
    <scope>NUCLEOTIDE SEQUENCE [LARGE SCALE GENOMIC DNA]</scope>
    <source>
        <strain evidence="3">cv. Jamaican Lion 4</strain>
        <tissue evidence="2">Leaf</tissue>
    </source>
</reference>
<proteinExistence type="predicted"/>
<evidence type="ECO:0000259" key="1">
    <source>
        <dbReference type="Pfam" id="PF13456"/>
    </source>
</evidence>
<evidence type="ECO:0000313" key="3">
    <source>
        <dbReference type="Proteomes" id="UP000583929"/>
    </source>
</evidence>
<comment type="caution">
    <text evidence="2">The sequence shown here is derived from an EMBL/GenBank/DDBJ whole genome shotgun (WGS) entry which is preliminary data.</text>
</comment>
<name>A0A7J6DKV0_CANSA</name>
<accession>A0A7J6DKV0</accession>
<dbReference type="Proteomes" id="UP000583929">
    <property type="component" value="Unassembled WGS sequence"/>
</dbReference>
<protein>
    <recommendedName>
        <fullName evidence="1">RNase H type-1 domain-containing protein</fullName>
    </recommendedName>
</protein>
<sequence length="110" mass="12479">MVRNSNGEVVAGLANIHQGTVNVKPKIAEAWTLLEALKWCSAQQLNINQIEIDCLNLIQHSNTINDNISDYGGLIDSVLLQNHFELLFGLVEEQHLRKTDEDHKQKVQHR</sequence>